<evidence type="ECO:0000256" key="1">
    <source>
        <dbReference type="ARBA" id="ARBA00006547"/>
    </source>
</evidence>
<keyword evidence="3" id="KW-1185">Reference proteome</keyword>
<name>A0A1W7D5P7_9ACTN</name>
<gene>
    <name evidence="2" type="ORF">CAG99_11460</name>
</gene>
<sequence length="298" mass="31853">MQKADVRRYLRRLGLPDPGRPSVAALGALQAAHLERVPYETLDLYLGRPTTVDPADSVARVLRGRGGYCYHLNGAFAALLRALGYPVVWHLAGVHANPSVPPPGADGGHLALTVTCEGEEWLIDAGLGDGPFEPLPLRPGIWRQDPFRYGLRPSPRVPGGWRLDVMDGATCAGMDFATAPAGPGDFADRHAALTGDPGSPFVRTASVIRRDAEGVDMLRGLVLSRRDAAGRRARELLTAADWFTALADIFGLTLADLPEEERLALWRRVAADHRDRQAAAEDAARAAAGAAVGEPAAR</sequence>
<dbReference type="SUPFAM" id="SSF54001">
    <property type="entry name" value="Cysteine proteinases"/>
    <property type="match status" value="1"/>
</dbReference>
<dbReference type="PANTHER" id="PTHR11786:SF0">
    <property type="entry name" value="ARYLAMINE N-ACETYLTRANSFERASE 4-RELATED"/>
    <property type="match status" value="1"/>
</dbReference>
<reference evidence="2 3" key="1">
    <citation type="submission" date="2017-05" db="EMBL/GenBank/DDBJ databases">
        <title>Complete genome sequence of Streptomyces sp. SCSIO 03032 revealed the diverse biosynthetic pathways for its bioactive secondary metabolites.</title>
        <authorList>
            <person name="Ma L."/>
            <person name="Zhu Y."/>
            <person name="Zhang W."/>
            <person name="Zhang G."/>
            <person name="Tian X."/>
            <person name="Zhang S."/>
            <person name="Zhang C."/>
        </authorList>
    </citation>
    <scope>NUCLEOTIDE SEQUENCE [LARGE SCALE GENOMIC DNA]</scope>
    <source>
        <strain evidence="2 3">SCSIO 03032</strain>
    </source>
</reference>
<dbReference type="OrthoDB" id="7181050at2"/>
<dbReference type="Gene3D" id="2.40.128.150">
    <property type="entry name" value="Cysteine proteinases"/>
    <property type="match status" value="1"/>
</dbReference>
<dbReference type="PANTHER" id="PTHR11786">
    <property type="entry name" value="N-HYDROXYARYLAMINE O-ACETYLTRANSFERASE"/>
    <property type="match status" value="1"/>
</dbReference>
<proteinExistence type="inferred from homology"/>
<dbReference type="Gene3D" id="3.30.2140.10">
    <property type="entry name" value="Arylamine N-acetyltransferase"/>
    <property type="match status" value="1"/>
</dbReference>
<dbReference type="EMBL" id="CP021121">
    <property type="protein sequence ID" value="ARQ72292.1"/>
    <property type="molecule type" value="Genomic_DNA"/>
</dbReference>
<dbReference type="GO" id="GO:0016407">
    <property type="term" value="F:acetyltransferase activity"/>
    <property type="evidence" value="ECO:0007669"/>
    <property type="project" value="InterPro"/>
</dbReference>
<protein>
    <recommendedName>
        <fullName evidence="4">Arylamine N-acetyltransferase</fullName>
    </recommendedName>
</protein>
<dbReference type="Pfam" id="PF00797">
    <property type="entry name" value="Acetyltransf_2"/>
    <property type="match status" value="1"/>
</dbReference>
<dbReference type="InterPro" id="IPR038765">
    <property type="entry name" value="Papain-like_cys_pep_sf"/>
</dbReference>
<dbReference type="InterPro" id="IPR001447">
    <property type="entry name" value="Arylamine_N-AcTrfase"/>
</dbReference>
<organism evidence="2 3">
    <name type="scientific">Streptomyces marincola</name>
    <dbReference type="NCBI Taxonomy" id="2878388"/>
    <lineage>
        <taxon>Bacteria</taxon>
        <taxon>Bacillati</taxon>
        <taxon>Actinomycetota</taxon>
        <taxon>Actinomycetes</taxon>
        <taxon>Kitasatosporales</taxon>
        <taxon>Streptomycetaceae</taxon>
        <taxon>Streptomyces</taxon>
    </lineage>
</organism>
<dbReference type="AlphaFoldDB" id="A0A1W7D5P7"/>
<accession>A0A1W7D5P7</accession>
<dbReference type="KEGG" id="smao:CAG99_11460"/>
<evidence type="ECO:0000313" key="2">
    <source>
        <dbReference type="EMBL" id="ARQ72292.1"/>
    </source>
</evidence>
<dbReference type="RefSeq" id="WP_086162141.1">
    <property type="nucleotide sequence ID" value="NZ_CP021121.1"/>
</dbReference>
<evidence type="ECO:0008006" key="4">
    <source>
        <dbReference type="Google" id="ProtNLM"/>
    </source>
</evidence>
<dbReference type="Proteomes" id="UP000194218">
    <property type="component" value="Chromosome"/>
</dbReference>
<evidence type="ECO:0000313" key="3">
    <source>
        <dbReference type="Proteomes" id="UP000194218"/>
    </source>
</evidence>
<comment type="similarity">
    <text evidence="1">Belongs to the arylamine N-acetyltransferase family.</text>
</comment>